<evidence type="ECO:0000259" key="1">
    <source>
        <dbReference type="SMART" id="SM00579"/>
    </source>
</evidence>
<dbReference type="Pfam" id="PF23622">
    <property type="entry name" value="LRR_At1g61320_AtMIF1"/>
    <property type="match status" value="1"/>
</dbReference>
<dbReference type="PANTHER" id="PTHR31900:SF30">
    <property type="entry name" value="SUPERFAMILY PROTEIN, PUTATIVE-RELATED"/>
    <property type="match status" value="1"/>
</dbReference>
<organism evidence="2 3">
    <name type="scientific">Thalictrum thalictroides</name>
    <name type="common">Rue-anemone</name>
    <name type="synonym">Anemone thalictroides</name>
    <dbReference type="NCBI Taxonomy" id="46969"/>
    <lineage>
        <taxon>Eukaryota</taxon>
        <taxon>Viridiplantae</taxon>
        <taxon>Streptophyta</taxon>
        <taxon>Embryophyta</taxon>
        <taxon>Tracheophyta</taxon>
        <taxon>Spermatophyta</taxon>
        <taxon>Magnoliopsida</taxon>
        <taxon>Ranunculales</taxon>
        <taxon>Ranunculaceae</taxon>
        <taxon>Thalictroideae</taxon>
        <taxon>Thalictrum</taxon>
    </lineage>
</organism>
<proteinExistence type="predicted"/>
<sequence>MRELLDKRAIKDWFDIAINKGVREVEIFFDVGLNVDVDSSVFQFDHVQVFKLGTRSSFFHVKLPLSMCSSSSLKTLKLESVALPPCVNTGELLLNCPMLENLFMKDCLQGHLKVFNICSPQLKNLFIENSSNKPWDFAYCKLKICDVKLIYFEYKGRLYEDCLLQNINPLDNVVLYLSPDATQQPDSLTKFIGGLSNAKMLTLKGLQGFPEDPTALESLFTPLSNLRRLKLRSSHENPCICRMASILKGCPILETFTWELINVKVESQIKDNKAEYILPAECILHHLKFIEVQGFSGHKNEVEFLIFLLKNAMVLEEMYLDRHTYKTRSKQCTEKLLASVALSPNAKIV</sequence>
<dbReference type="InterPro" id="IPR055357">
    <property type="entry name" value="LRR_At1g61320_AtMIF1"/>
</dbReference>
<name>A0A7J6W422_THATH</name>
<dbReference type="InterPro" id="IPR050232">
    <property type="entry name" value="FBL13/AtMIF1-like"/>
</dbReference>
<keyword evidence="3" id="KW-1185">Reference proteome</keyword>
<dbReference type="Gene3D" id="3.80.10.10">
    <property type="entry name" value="Ribonuclease Inhibitor"/>
    <property type="match status" value="1"/>
</dbReference>
<protein>
    <recommendedName>
        <fullName evidence="1">FBD domain-containing protein</fullName>
    </recommendedName>
</protein>
<dbReference type="Proteomes" id="UP000554482">
    <property type="component" value="Unassembled WGS sequence"/>
</dbReference>
<dbReference type="AlphaFoldDB" id="A0A7J6W422"/>
<reference evidence="2 3" key="1">
    <citation type="submission" date="2020-06" db="EMBL/GenBank/DDBJ databases">
        <title>Transcriptomic and genomic resources for Thalictrum thalictroides and T. hernandezii: Facilitating candidate gene discovery in an emerging model plant lineage.</title>
        <authorList>
            <person name="Arias T."/>
            <person name="Riano-Pachon D.M."/>
            <person name="Di Stilio V.S."/>
        </authorList>
    </citation>
    <scope>NUCLEOTIDE SEQUENCE [LARGE SCALE GENOMIC DNA]</scope>
    <source>
        <strain evidence="3">cv. WT478/WT964</strain>
        <tissue evidence="2">Leaves</tissue>
    </source>
</reference>
<dbReference type="OrthoDB" id="1157748at2759"/>
<accession>A0A7J6W422</accession>
<gene>
    <name evidence="2" type="ORF">FRX31_018291</name>
</gene>
<feature type="domain" description="FBD" evidence="1">
    <location>
        <begin position="281"/>
        <end position="349"/>
    </location>
</feature>
<evidence type="ECO:0000313" key="3">
    <source>
        <dbReference type="Proteomes" id="UP000554482"/>
    </source>
</evidence>
<dbReference type="InterPro" id="IPR006566">
    <property type="entry name" value="FBD"/>
</dbReference>
<dbReference type="EMBL" id="JABWDY010021819">
    <property type="protein sequence ID" value="KAF5192126.1"/>
    <property type="molecule type" value="Genomic_DNA"/>
</dbReference>
<dbReference type="SMART" id="SM00579">
    <property type="entry name" value="FBD"/>
    <property type="match status" value="1"/>
</dbReference>
<comment type="caution">
    <text evidence="2">The sequence shown here is derived from an EMBL/GenBank/DDBJ whole genome shotgun (WGS) entry which is preliminary data.</text>
</comment>
<dbReference type="SUPFAM" id="SSF52047">
    <property type="entry name" value="RNI-like"/>
    <property type="match status" value="1"/>
</dbReference>
<evidence type="ECO:0000313" key="2">
    <source>
        <dbReference type="EMBL" id="KAF5192126.1"/>
    </source>
</evidence>
<dbReference type="PANTHER" id="PTHR31900">
    <property type="entry name" value="F-BOX/RNI SUPERFAMILY PROTEIN-RELATED"/>
    <property type="match status" value="1"/>
</dbReference>
<dbReference type="InterPro" id="IPR032675">
    <property type="entry name" value="LRR_dom_sf"/>
</dbReference>